<evidence type="ECO:0000256" key="3">
    <source>
        <dbReference type="ARBA" id="ARBA00022679"/>
    </source>
</evidence>
<evidence type="ECO:0000256" key="4">
    <source>
        <dbReference type="ARBA" id="ARBA00022692"/>
    </source>
</evidence>
<comment type="subcellular location">
    <subcellularLocation>
        <location evidence="1">Cell membrane</location>
        <topology evidence="1">Multi-pass membrane protein</topology>
    </subcellularLocation>
</comment>
<dbReference type="PANTHER" id="PTHR22926">
    <property type="entry name" value="PHOSPHO-N-ACETYLMURAMOYL-PENTAPEPTIDE-TRANSFERASE"/>
    <property type="match status" value="1"/>
</dbReference>
<keyword evidence="4 8" id="KW-0812">Transmembrane</keyword>
<feature type="transmembrane region" description="Helical" evidence="8">
    <location>
        <begin position="187"/>
        <end position="204"/>
    </location>
</feature>
<gene>
    <name evidence="9" type="ORF">BC952_0176</name>
</gene>
<dbReference type="GO" id="GO:0005886">
    <property type="term" value="C:plasma membrane"/>
    <property type="evidence" value="ECO:0007669"/>
    <property type="project" value="UniProtKB-SubCell"/>
</dbReference>
<organism evidence="9 10">
    <name type="scientific">Flavobacterium limicola</name>
    <dbReference type="NCBI Taxonomy" id="180441"/>
    <lineage>
        <taxon>Bacteria</taxon>
        <taxon>Pseudomonadati</taxon>
        <taxon>Bacteroidota</taxon>
        <taxon>Flavobacteriia</taxon>
        <taxon>Flavobacteriales</taxon>
        <taxon>Flavobacteriaceae</taxon>
        <taxon>Flavobacterium</taxon>
    </lineage>
</organism>
<dbReference type="EMBL" id="RBXA01000001">
    <property type="protein sequence ID" value="RKS94565.1"/>
    <property type="molecule type" value="Genomic_DNA"/>
</dbReference>
<evidence type="ECO:0000256" key="6">
    <source>
        <dbReference type="ARBA" id="ARBA00023136"/>
    </source>
</evidence>
<dbReference type="Proteomes" id="UP000280091">
    <property type="component" value="Unassembled WGS sequence"/>
</dbReference>
<accession>A0A495S439</accession>
<dbReference type="GO" id="GO:0071555">
    <property type="term" value="P:cell wall organization"/>
    <property type="evidence" value="ECO:0007669"/>
    <property type="project" value="TreeGrafter"/>
</dbReference>
<keyword evidence="2" id="KW-1003">Cell membrane</keyword>
<keyword evidence="7" id="KW-0460">Magnesium</keyword>
<feature type="transmembrane region" description="Helical" evidence="8">
    <location>
        <begin position="6"/>
        <end position="25"/>
    </location>
</feature>
<proteinExistence type="predicted"/>
<keyword evidence="7" id="KW-0479">Metal-binding</keyword>
<dbReference type="PANTHER" id="PTHR22926:SF3">
    <property type="entry name" value="UNDECAPRENYL-PHOSPHATE ALPHA-N-ACETYLGLUCOSAMINYL 1-PHOSPHATE TRANSFERASE"/>
    <property type="match status" value="1"/>
</dbReference>
<evidence type="ECO:0000256" key="8">
    <source>
        <dbReference type="SAM" id="Phobius"/>
    </source>
</evidence>
<protein>
    <submittedName>
        <fullName evidence="9">UDP-GlcNAc:undecaprenyl-phosphate GlcNAc-1-phosphate transferase</fullName>
    </submittedName>
</protein>
<dbReference type="InterPro" id="IPR000715">
    <property type="entry name" value="Glycosyl_transferase_4"/>
</dbReference>
<dbReference type="OrthoDB" id="9783652at2"/>
<feature type="binding site" evidence="7">
    <location>
        <position position="155"/>
    </location>
    <ligand>
        <name>Mg(2+)</name>
        <dbReference type="ChEBI" id="CHEBI:18420"/>
    </ligand>
</feature>
<comment type="cofactor">
    <cofactor evidence="7">
        <name>Mg(2+)</name>
        <dbReference type="ChEBI" id="CHEBI:18420"/>
    </cofactor>
</comment>
<keyword evidence="6 8" id="KW-0472">Membrane</keyword>
<dbReference type="AlphaFoldDB" id="A0A495S439"/>
<evidence type="ECO:0000256" key="5">
    <source>
        <dbReference type="ARBA" id="ARBA00022989"/>
    </source>
</evidence>
<dbReference type="GO" id="GO:0046872">
    <property type="term" value="F:metal ion binding"/>
    <property type="evidence" value="ECO:0007669"/>
    <property type="project" value="UniProtKB-KW"/>
</dbReference>
<sequence>MKTNITFTILGTLSFLLTIILIPLLKKIAVQLNLVDKPNYRKIHQNTVPLIGGIAIAIVTFIVLGTQFLLFNSAMEYLTVFTSAFVLLIVGVIDDKMDVKAKYKLGIQLLLAFIIASSSIRITSLFGLFGIYEIAVWAQYLLTIIVITGVVNAFNLMDGVDGLVGSLSLLGFSMLLISSFYFKDKTLGLISIIFIGAIIGFLRYNLSSKKIFMGDAGSLFLGFILITLGIQLMEKQSNISNTTYSYGFLLLIAFFSIPVLDSLRVYMGRIKRGNSPFNADKSHLHHLLLIAGLTHQKVSIIVVGFSLLFYFIGFGLVSFYSVTLIIVITFFVFWIIIRFLLMIKKLKEWGDTLKKLEQS</sequence>
<dbReference type="CDD" id="cd06853">
    <property type="entry name" value="GT_WecA_like"/>
    <property type="match status" value="1"/>
</dbReference>
<feature type="transmembrane region" description="Helical" evidence="8">
    <location>
        <begin position="211"/>
        <end position="232"/>
    </location>
</feature>
<feature type="transmembrane region" description="Helical" evidence="8">
    <location>
        <begin position="287"/>
        <end position="312"/>
    </location>
</feature>
<evidence type="ECO:0000256" key="2">
    <source>
        <dbReference type="ARBA" id="ARBA00022475"/>
    </source>
</evidence>
<evidence type="ECO:0000256" key="7">
    <source>
        <dbReference type="PIRSR" id="PIRSR600715-1"/>
    </source>
</evidence>
<feature type="transmembrane region" description="Helical" evidence="8">
    <location>
        <begin position="77"/>
        <end position="93"/>
    </location>
</feature>
<feature type="transmembrane region" description="Helical" evidence="8">
    <location>
        <begin position="318"/>
        <end position="341"/>
    </location>
</feature>
<dbReference type="GO" id="GO:0009103">
    <property type="term" value="P:lipopolysaccharide biosynthetic process"/>
    <property type="evidence" value="ECO:0007669"/>
    <property type="project" value="TreeGrafter"/>
</dbReference>
<dbReference type="Pfam" id="PF00953">
    <property type="entry name" value="Glycos_transf_4"/>
    <property type="match status" value="1"/>
</dbReference>
<keyword evidence="10" id="KW-1185">Reference proteome</keyword>
<dbReference type="GO" id="GO:0044038">
    <property type="term" value="P:cell wall macromolecule biosynthetic process"/>
    <property type="evidence" value="ECO:0007669"/>
    <property type="project" value="TreeGrafter"/>
</dbReference>
<feature type="transmembrane region" description="Helical" evidence="8">
    <location>
        <begin position="244"/>
        <end position="266"/>
    </location>
</feature>
<name>A0A495S439_9FLAO</name>
<feature type="binding site" evidence="7">
    <location>
        <position position="215"/>
    </location>
    <ligand>
        <name>Mg(2+)</name>
        <dbReference type="ChEBI" id="CHEBI:18420"/>
    </ligand>
</feature>
<feature type="transmembrane region" description="Helical" evidence="8">
    <location>
        <begin position="46"/>
        <end position="71"/>
    </location>
</feature>
<dbReference type="GO" id="GO:0016780">
    <property type="term" value="F:phosphotransferase activity, for other substituted phosphate groups"/>
    <property type="evidence" value="ECO:0007669"/>
    <property type="project" value="InterPro"/>
</dbReference>
<feature type="transmembrane region" description="Helical" evidence="8">
    <location>
        <begin position="163"/>
        <end position="181"/>
    </location>
</feature>
<feature type="transmembrane region" description="Helical" evidence="8">
    <location>
        <begin position="137"/>
        <end position="156"/>
    </location>
</feature>
<keyword evidence="3 9" id="KW-0808">Transferase</keyword>
<comment type="caution">
    <text evidence="9">The sequence shown here is derived from an EMBL/GenBank/DDBJ whole genome shotgun (WGS) entry which is preliminary data.</text>
</comment>
<keyword evidence="5 8" id="KW-1133">Transmembrane helix</keyword>
<evidence type="ECO:0000256" key="1">
    <source>
        <dbReference type="ARBA" id="ARBA00004651"/>
    </source>
</evidence>
<evidence type="ECO:0000313" key="9">
    <source>
        <dbReference type="EMBL" id="RKS94565.1"/>
    </source>
</evidence>
<evidence type="ECO:0000313" key="10">
    <source>
        <dbReference type="Proteomes" id="UP000280091"/>
    </source>
</evidence>
<feature type="transmembrane region" description="Helical" evidence="8">
    <location>
        <begin position="105"/>
        <end position="131"/>
    </location>
</feature>
<dbReference type="RefSeq" id="WP_121363849.1">
    <property type="nucleotide sequence ID" value="NZ_RBXA01000001.1"/>
</dbReference>
<reference evidence="9 10" key="1">
    <citation type="submission" date="2018-10" db="EMBL/GenBank/DDBJ databases">
        <title>Genomic Encyclopedia of Archaeal and Bacterial Type Strains, Phase II (KMG-II): from individual species to whole genera.</title>
        <authorList>
            <person name="Goeker M."/>
        </authorList>
    </citation>
    <scope>NUCLEOTIDE SEQUENCE [LARGE SCALE GENOMIC DNA]</scope>
    <source>
        <strain evidence="9 10">DSM 15094</strain>
    </source>
</reference>